<dbReference type="WBParaSite" id="TCNE_0000310301-mRNA-1">
    <property type="protein sequence ID" value="TCNE_0000310301-mRNA-1"/>
    <property type="gene ID" value="TCNE_0000310301"/>
</dbReference>
<proteinExistence type="predicted"/>
<dbReference type="SUPFAM" id="SSF54695">
    <property type="entry name" value="POZ domain"/>
    <property type="match status" value="1"/>
</dbReference>
<sequence>MTYVIAELIFLYFSDFTIHCRDGDVRTSKSALFLSSDYFRFLFTANDDGLNSVEHTLSEYSKSTIEQVLIFITTGTFRVPSDLTPSSAQELVDVVALFKPLNRDAFRNTIHKALCENAAKVHHVVHHK</sequence>
<dbReference type="Proteomes" id="UP000050794">
    <property type="component" value="Unassembled WGS sequence"/>
</dbReference>
<accession>A0A183U3N3</accession>
<reference evidence="2 3" key="2">
    <citation type="submission" date="2018-11" db="EMBL/GenBank/DDBJ databases">
        <authorList>
            <consortium name="Pathogen Informatics"/>
        </authorList>
    </citation>
    <scope>NUCLEOTIDE SEQUENCE [LARGE SCALE GENOMIC DNA]</scope>
</reference>
<dbReference type="Pfam" id="PF00651">
    <property type="entry name" value="BTB"/>
    <property type="match status" value="1"/>
</dbReference>
<evidence type="ECO:0000313" key="4">
    <source>
        <dbReference type="WBParaSite" id="TCNE_0000310301-mRNA-1"/>
    </source>
</evidence>
<evidence type="ECO:0000259" key="1">
    <source>
        <dbReference type="PROSITE" id="PS50097"/>
    </source>
</evidence>
<dbReference type="Gene3D" id="3.30.710.10">
    <property type="entry name" value="Potassium Channel Kv1.1, Chain A"/>
    <property type="match status" value="1"/>
</dbReference>
<keyword evidence="3" id="KW-1185">Reference proteome</keyword>
<dbReference type="AlphaFoldDB" id="A0A183U3N3"/>
<dbReference type="InterPro" id="IPR011333">
    <property type="entry name" value="SKP1/BTB/POZ_sf"/>
</dbReference>
<dbReference type="EMBL" id="UYWY01003678">
    <property type="protein sequence ID" value="VDM28820.1"/>
    <property type="molecule type" value="Genomic_DNA"/>
</dbReference>
<dbReference type="CDD" id="cd18186">
    <property type="entry name" value="BTB_POZ_ZBTB_KLHL-like"/>
    <property type="match status" value="1"/>
</dbReference>
<protein>
    <submittedName>
        <fullName evidence="4">BTB domain-containing protein</fullName>
    </submittedName>
</protein>
<dbReference type="PROSITE" id="PS50097">
    <property type="entry name" value="BTB"/>
    <property type="match status" value="1"/>
</dbReference>
<gene>
    <name evidence="2" type="ORF">TCNE_LOCUS3103</name>
</gene>
<evidence type="ECO:0000313" key="2">
    <source>
        <dbReference type="EMBL" id="VDM28820.1"/>
    </source>
</evidence>
<reference evidence="4" key="1">
    <citation type="submission" date="2016-06" db="UniProtKB">
        <authorList>
            <consortium name="WormBaseParasite"/>
        </authorList>
    </citation>
    <scope>IDENTIFICATION</scope>
</reference>
<dbReference type="InterPro" id="IPR000210">
    <property type="entry name" value="BTB/POZ_dom"/>
</dbReference>
<name>A0A183U3N3_TOXCA</name>
<evidence type="ECO:0000313" key="3">
    <source>
        <dbReference type="Proteomes" id="UP000050794"/>
    </source>
</evidence>
<organism evidence="3 4">
    <name type="scientific">Toxocara canis</name>
    <name type="common">Canine roundworm</name>
    <dbReference type="NCBI Taxonomy" id="6265"/>
    <lineage>
        <taxon>Eukaryota</taxon>
        <taxon>Metazoa</taxon>
        <taxon>Ecdysozoa</taxon>
        <taxon>Nematoda</taxon>
        <taxon>Chromadorea</taxon>
        <taxon>Rhabditida</taxon>
        <taxon>Spirurina</taxon>
        <taxon>Ascaridomorpha</taxon>
        <taxon>Ascaridoidea</taxon>
        <taxon>Toxocaridae</taxon>
        <taxon>Toxocara</taxon>
    </lineage>
</organism>
<feature type="domain" description="BTB" evidence="1">
    <location>
        <begin position="14"/>
        <end position="81"/>
    </location>
</feature>